<reference evidence="1" key="1">
    <citation type="submission" date="2022-08" db="EMBL/GenBank/DDBJ databases">
        <authorList>
            <person name="Dzunkova M."/>
            <person name="La Clair J."/>
            <person name="Tyml T."/>
            <person name="Doud D."/>
            <person name="Schulz F."/>
            <person name="Piquer S."/>
            <person name="Porcel Sanchis D."/>
            <person name="Osborn A."/>
            <person name="Robinson D."/>
            <person name="Louie K.B."/>
            <person name="Bowen B.P."/>
            <person name="Bowers R."/>
            <person name="Lee J."/>
            <person name="Arnau Llombart V."/>
            <person name="Diaz Villanueva W."/>
            <person name="Gosliner T."/>
            <person name="Northen T."/>
            <person name="Cheng J.-F."/>
            <person name="Burkart M.D."/>
            <person name="Woyke T."/>
        </authorList>
    </citation>
    <scope>NUCLEOTIDE SEQUENCE</scope>
    <source>
        <strain evidence="1">Df01</strain>
    </source>
</reference>
<evidence type="ECO:0000313" key="1">
    <source>
        <dbReference type="EMBL" id="MDM5147441.1"/>
    </source>
</evidence>
<accession>A0ABT7QL45</accession>
<evidence type="ECO:0000313" key="2">
    <source>
        <dbReference type="Proteomes" id="UP001168167"/>
    </source>
</evidence>
<keyword evidence="2" id="KW-1185">Reference proteome</keyword>
<dbReference type="PRINTS" id="PR00090">
    <property type="entry name" value="RNGDIOXGNASE"/>
</dbReference>
<dbReference type="EMBL" id="JANQAO010000002">
    <property type="protein sequence ID" value="MDM5147441.1"/>
    <property type="molecule type" value="Genomic_DNA"/>
</dbReference>
<dbReference type="PANTHER" id="PTHR43756">
    <property type="entry name" value="CHOLINE MONOOXYGENASE, CHLOROPLASTIC"/>
    <property type="match status" value="1"/>
</dbReference>
<dbReference type="Proteomes" id="UP001168167">
    <property type="component" value="Unassembled WGS sequence"/>
</dbReference>
<name>A0ABT7QL45_9GAMM</name>
<dbReference type="InterPro" id="IPR001663">
    <property type="entry name" value="Rng_hydr_dOase-A"/>
</dbReference>
<dbReference type="InterPro" id="IPR036922">
    <property type="entry name" value="Rieske_2Fe-2S_sf"/>
</dbReference>
<gene>
    <name evidence="1" type="ORF">NQX30_03530</name>
</gene>
<dbReference type="Gene3D" id="3.90.380.10">
    <property type="entry name" value="Naphthalene 1,2-dioxygenase Alpha Subunit, Chain A, domain 1"/>
    <property type="match status" value="1"/>
</dbReference>
<dbReference type="PANTHER" id="PTHR43756:SF5">
    <property type="entry name" value="CHOLINE MONOOXYGENASE, CHLOROPLASTIC"/>
    <property type="match status" value="1"/>
</dbReference>
<dbReference type="Gene3D" id="2.102.10.10">
    <property type="entry name" value="Rieske [2Fe-2S] iron-sulphur domain"/>
    <property type="match status" value="1"/>
</dbReference>
<comment type="caution">
    <text evidence="1">The sequence shown here is derived from an EMBL/GenBank/DDBJ whole genome shotgun (WGS) entry which is preliminary data.</text>
</comment>
<reference evidence="1" key="2">
    <citation type="journal article" date="2023" name="Microbiome">
        <title>Synthase-selected sorting approach identifies a beta-lactone synthase in a nudibranch symbiotic bacterium.</title>
        <authorList>
            <person name="Dzunkova M."/>
            <person name="La Clair J.J."/>
            <person name="Tyml T."/>
            <person name="Doud D."/>
            <person name="Schulz F."/>
            <person name="Piquer-Esteban S."/>
            <person name="Porcel Sanchis D."/>
            <person name="Osborn A."/>
            <person name="Robinson D."/>
            <person name="Louie K.B."/>
            <person name="Bowen B.P."/>
            <person name="Bowers R.M."/>
            <person name="Lee J."/>
            <person name="Arnau V."/>
            <person name="Diaz-Villanueva W."/>
            <person name="Stepanauskas R."/>
            <person name="Gosliner T."/>
            <person name="Date S.V."/>
            <person name="Northen T.R."/>
            <person name="Cheng J.F."/>
            <person name="Burkart M.D."/>
            <person name="Woyke T."/>
        </authorList>
    </citation>
    <scope>NUCLEOTIDE SEQUENCE</scope>
    <source>
        <strain evidence="1">Df01</strain>
    </source>
</reference>
<protein>
    <submittedName>
        <fullName evidence="1">Uncharacterized protein</fullName>
    </submittedName>
</protein>
<dbReference type="SUPFAM" id="SSF50022">
    <property type="entry name" value="ISP domain"/>
    <property type="match status" value="1"/>
</dbReference>
<sequence>MSHRYLCEDTYTGSRASVESAVTLIPDAYTDSDFFDLEQRQVFGRNWVVAGPATQVKNTGDILVTDIGGQSVIITRDEGGGFARFLQCLPASRYTTVRCQWRCQKTYYLPLSRLGIQFAWRLRGHTAF</sequence>
<organism evidence="1 2">
    <name type="scientific">Candidatus Doriopsillibacter californiensis</name>
    <dbReference type="NCBI Taxonomy" id="2970740"/>
    <lineage>
        <taxon>Bacteria</taxon>
        <taxon>Pseudomonadati</taxon>
        <taxon>Pseudomonadota</taxon>
        <taxon>Gammaproteobacteria</taxon>
        <taxon>Candidatus Tethybacterales</taxon>
        <taxon>Candidatus Persebacteraceae</taxon>
        <taxon>Candidatus Doriopsillibacter</taxon>
    </lineage>
</organism>
<proteinExistence type="predicted"/>